<dbReference type="InterPro" id="IPR056884">
    <property type="entry name" value="NPHP3-like_N"/>
</dbReference>
<feature type="region of interest" description="Disordered" evidence="2">
    <location>
        <begin position="876"/>
        <end position="1066"/>
    </location>
</feature>
<reference evidence="5" key="4">
    <citation type="journal article" date="2015" name="G3 (Bethesda)">
        <title>Genome sequences of three phytopathogenic species of the Magnaporthaceae family of fungi.</title>
        <authorList>
            <person name="Okagaki L.H."/>
            <person name="Nunes C.C."/>
            <person name="Sailsbery J."/>
            <person name="Clay B."/>
            <person name="Brown D."/>
            <person name="John T."/>
            <person name="Oh Y."/>
            <person name="Young N."/>
            <person name="Fitzgerald M."/>
            <person name="Haas B.J."/>
            <person name="Zeng Q."/>
            <person name="Young S."/>
            <person name="Adiconis X."/>
            <person name="Fan L."/>
            <person name="Levin J.Z."/>
            <person name="Mitchell T.K."/>
            <person name="Okubara P.A."/>
            <person name="Farman M.L."/>
            <person name="Kohn L.M."/>
            <person name="Birren B."/>
            <person name="Ma L.-J."/>
            <person name="Dean R.A."/>
        </authorList>
    </citation>
    <scope>NUCLEOTIDE SEQUENCE</scope>
    <source>
        <strain evidence="5">R3-111a-1</strain>
    </source>
</reference>
<reference evidence="6" key="1">
    <citation type="submission" date="2010-07" db="EMBL/GenBank/DDBJ databases">
        <title>The genome sequence of Gaeumannomyces graminis var. tritici strain R3-111a-1.</title>
        <authorList>
            <consortium name="The Broad Institute Genome Sequencing Platform"/>
            <person name="Ma L.-J."/>
            <person name="Dead R."/>
            <person name="Young S."/>
            <person name="Zeng Q."/>
            <person name="Koehrsen M."/>
            <person name="Alvarado L."/>
            <person name="Berlin A."/>
            <person name="Chapman S.B."/>
            <person name="Chen Z."/>
            <person name="Freedman E."/>
            <person name="Gellesch M."/>
            <person name="Goldberg J."/>
            <person name="Griggs A."/>
            <person name="Gujja S."/>
            <person name="Heilman E.R."/>
            <person name="Heiman D."/>
            <person name="Hepburn T."/>
            <person name="Howarth C."/>
            <person name="Jen D."/>
            <person name="Larson L."/>
            <person name="Mehta T."/>
            <person name="Neiman D."/>
            <person name="Pearson M."/>
            <person name="Roberts A."/>
            <person name="Saif S."/>
            <person name="Shea T."/>
            <person name="Shenoy N."/>
            <person name="Sisk P."/>
            <person name="Stolte C."/>
            <person name="Sykes S."/>
            <person name="Walk T."/>
            <person name="White J."/>
            <person name="Yandava C."/>
            <person name="Haas B."/>
            <person name="Nusbaum C."/>
            <person name="Birren B."/>
        </authorList>
    </citation>
    <scope>NUCLEOTIDE SEQUENCE [LARGE SCALE GENOMIC DNA]</scope>
    <source>
        <strain evidence="6">R3-111a-1</strain>
    </source>
</reference>
<dbReference type="EMBL" id="GL385401">
    <property type="protein sequence ID" value="EJT70860.1"/>
    <property type="molecule type" value="Genomic_DNA"/>
</dbReference>
<dbReference type="SUPFAM" id="SSF52540">
    <property type="entry name" value="P-loop containing nucleoside triphosphate hydrolases"/>
    <property type="match status" value="2"/>
</dbReference>
<proteinExistence type="predicted"/>
<dbReference type="OrthoDB" id="5967843at2759"/>
<dbReference type="SUPFAM" id="SSF53474">
    <property type="entry name" value="alpha/beta-Hydrolases"/>
    <property type="match status" value="1"/>
</dbReference>
<evidence type="ECO:0000313" key="4">
    <source>
        <dbReference type="EMBL" id="EJT70860.1"/>
    </source>
</evidence>
<dbReference type="AlphaFoldDB" id="J3PEF2"/>
<evidence type="ECO:0000313" key="5">
    <source>
        <dbReference type="EnsemblFungi" id="EJT70860"/>
    </source>
</evidence>
<name>J3PEF2_GAET3</name>
<feature type="domain" description="Nephrocystin 3-like N-terminal" evidence="3">
    <location>
        <begin position="325"/>
        <end position="508"/>
    </location>
</feature>
<dbReference type="InterPro" id="IPR027417">
    <property type="entry name" value="P-loop_NTPase"/>
</dbReference>
<evidence type="ECO:0000256" key="2">
    <source>
        <dbReference type="SAM" id="MobiDB-lite"/>
    </source>
</evidence>
<reference evidence="4" key="2">
    <citation type="submission" date="2010-07" db="EMBL/GenBank/DDBJ databases">
        <authorList>
            <consortium name="The Broad Institute Genome Sequencing Platform"/>
            <consortium name="Broad Institute Genome Sequencing Center for Infectious Disease"/>
            <person name="Ma L.-J."/>
            <person name="Dead R."/>
            <person name="Young S."/>
            <person name="Zeng Q."/>
            <person name="Koehrsen M."/>
            <person name="Alvarado L."/>
            <person name="Berlin A."/>
            <person name="Chapman S.B."/>
            <person name="Chen Z."/>
            <person name="Freedman E."/>
            <person name="Gellesch M."/>
            <person name="Goldberg J."/>
            <person name="Griggs A."/>
            <person name="Gujja S."/>
            <person name="Heilman E.R."/>
            <person name="Heiman D."/>
            <person name="Hepburn T."/>
            <person name="Howarth C."/>
            <person name="Jen D."/>
            <person name="Larson L."/>
            <person name="Mehta T."/>
            <person name="Neiman D."/>
            <person name="Pearson M."/>
            <person name="Roberts A."/>
            <person name="Saif S."/>
            <person name="Shea T."/>
            <person name="Shenoy N."/>
            <person name="Sisk P."/>
            <person name="Stolte C."/>
            <person name="Sykes S."/>
            <person name="Walk T."/>
            <person name="White J."/>
            <person name="Yandava C."/>
            <person name="Haas B."/>
            <person name="Nusbaum C."/>
            <person name="Birren B."/>
        </authorList>
    </citation>
    <scope>NUCLEOTIDE SEQUENCE</scope>
    <source>
        <strain evidence="4">R3-111a-1</strain>
    </source>
</reference>
<dbReference type="InterPro" id="IPR029058">
    <property type="entry name" value="AB_hydrolase_fold"/>
</dbReference>
<gene>
    <name evidence="5" type="primary">20352341</name>
    <name evidence="4" type="ORF">GGTG_11883</name>
</gene>
<feature type="compositionally biased region" description="Polar residues" evidence="2">
    <location>
        <begin position="1120"/>
        <end position="1143"/>
    </location>
</feature>
<dbReference type="RefSeq" id="XP_009228038.1">
    <property type="nucleotide sequence ID" value="XM_009229774.1"/>
</dbReference>
<protein>
    <recommendedName>
        <fullName evidence="3">Nephrocystin 3-like N-terminal domain-containing protein</fullName>
    </recommendedName>
</protein>
<keyword evidence="1" id="KW-0677">Repeat</keyword>
<feature type="compositionally biased region" description="Low complexity" evidence="2">
    <location>
        <begin position="987"/>
        <end position="1015"/>
    </location>
</feature>
<evidence type="ECO:0000259" key="3">
    <source>
        <dbReference type="Pfam" id="PF24883"/>
    </source>
</evidence>
<evidence type="ECO:0000256" key="1">
    <source>
        <dbReference type="ARBA" id="ARBA00022737"/>
    </source>
</evidence>
<dbReference type="EnsemblFungi" id="EJT70860">
    <property type="protein sequence ID" value="EJT70860"/>
    <property type="gene ID" value="GGTG_11883"/>
</dbReference>
<dbReference type="eggNOG" id="KOG2029">
    <property type="taxonomic scope" value="Eukaryota"/>
</dbReference>
<dbReference type="VEuPathDB" id="FungiDB:GGTG_11883"/>
<dbReference type="GeneID" id="20352341"/>
<keyword evidence="6" id="KW-1185">Reference proteome</keyword>
<evidence type="ECO:0000313" key="6">
    <source>
        <dbReference type="Proteomes" id="UP000006039"/>
    </source>
</evidence>
<dbReference type="PANTHER" id="PTHR10039">
    <property type="entry name" value="AMELOGENIN"/>
    <property type="match status" value="1"/>
</dbReference>
<organism evidence="4">
    <name type="scientific">Gaeumannomyces tritici (strain R3-111a-1)</name>
    <name type="common">Wheat and barley take-all root rot fungus</name>
    <name type="synonym">Gaeumannomyces graminis var. tritici</name>
    <dbReference type="NCBI Taxonomy" id="644352"/>
    <lineage>
        <taxon>Eukaryota</taxon>
        <taxon>Fungi</taxon>
        <taxon>Dikarya</taxon>
        <taxon>Ascomycota</taxon>
        <taxon>Pezizomycotina</taxon>
        <taxon>Sordariomycetes</taxon>
        <taxon>Sordariomycetidae</taxon>
        <taxon>Magnaporthales</taxon>
        <taxon>Magnaporthaceae</taxon>
        <taxon>Gaeumannomyces</taxon>
    </lineage>
</organism>
<feature type="compositionally biased region" description="Low complexity" evidence="2">
    <location>
        <begin position="945"/>
        <end position="959"/>
    </location>
</feature>
<dbReference type="Proteomes" id="UP000006039">
    <property type="component" value="Unassembled WGS sequence"/>
</dbReference>
<feature type="compositionally biased region" description="Polar residues" evidence="2">
    <location>
        <begin position="1031"/>
        <end position="1042"/>
    </location>
</feature>
<reference evidence="5" key="5">
    <citation type="submission" date="2018-04" db="UniProtKB">
        <authorList>
            <consortium name="EnsemblFungi"/>
        </authorList>
    </citation>
    <scope>IDENTIFICATION</scope>
    <source>
        <strain evidence="5">R3-111a-1</strain>
    </source>
</reference>
<dbReference type="Gene3D" id="3.40.50.1820">
    <property type="entry name" value="alpha/beta hydrolase"/>
    <property type="match status" value="1"/>
</dbReference>
<sequence>MIRDTPTIRHEDLYPQDPQCSYLKHFHPQDENAWARADVIFVAGLGGNFIGTWEAEDKTVWPRDLLPNHVKGIRIRSFAYNTTLFGTTGELGLRNHANELVWKILEEREDDEAAMLRPLVFVGHSLGGLLIKRALKEAYDKPRLRPIWEASRGIMFFASPQYDMDSLVWPTFSDRVLRSVAPRHKEGQVPTQRMLEELAKNRPCMMNIGTDFKPLQPQLSYATLLEGDNIDGYDMVLVSPAHGLIHDPLKERHSMMSGDHLALCKFAKEEGEEASFGIVSEYIEWLLAQTPKEIDTLKHSERRALFSLCAEEFHLSFLDREATPNTCAWIVDTTEFKDWLHDTSSKKHKLWINGPPGCGKSYLARHIIVNKVIDRESHEVIHCFLGRSAPGHSTLGALLRSTLHQALRAAPRLVGKFLLPMFEEGQRRNPSDQNVWSEGFLVGMWADAMAEVTALRPLAFVIDGLDEMDEQCRTGFLARLRELEAKSRSLATKSGSAEPKFKLLLLSREDPQLEVELSSLGFVSRRVTPEDTKEDVERTVAAGLATFWKIFWVTTCENLSGADRMEIYDIIIRQSGDTYLCAALVVQYLCRIRMKSKADLKRKIKELPRDIGGLYGKMVEQLFSRTRFVPFAKQALSWAMFQRRRLKTAEFNVAQALGLALDKHKGPNVPTHEELQEFLEDSIEIKQDHCCGHLVKFQGGRMEWAHGSLLLYLLEQGGEGSILAGRGIDKHASHAAMAQACITYLNMEYFADSGAPREPGRMDLWEAKVRRLVKKHPFVRYAALNWRSHLEDAGAAAWRAHSGTPESHARSVRWREQLLSGDSEHAKSWSEVWWFFTRGPSEDYPDRCLTALAAAHRKAAPDLDMPWTASPGETELEAQEEALDSRDATPSPQAISPSSDDDSLLPEPGLLLSKVMSSGSGTTSSGSEDGSTLFKVTSPDPEAMSLSSKSGSLLTKATSRGSGKTVPGSEAAATLSKIATLNPESMPPSSTSAWPSSKMASSSSGTTAPGAKAASIAHKIPSIRPKAIPPSSGSAWPSSKVTSPDPEATSPSPVDMSPISELPSSTTRGISAHLHIPLPALGTPPQAAAADRDLGAHYLCNNTRTHHTHSQGIDREGTDTHTTTQLQGRDSHTVTQTNSNLHTNTKKNGWRQRVKKALKGVGQAGKLLVNEALVVGPQDRKESEEIRQEITVTRY</sequence>
<feature type="compositionally biased region" description="Low complexity" evidence="2">
    <location>
        <begin position="905"/>
        <end position="932"/>
    </location>
</feature>
<reference evidence="4" key="3">
    <citation type="submission" date="2010-09" db="EMBL/GenBank/DDBJ databases">
        <title>Annotation of Gaeumannomyces graminis var. tritici R3-111a-1.</title>
        <authorList>
            <consortium name="The Broad Institute Genome Sequencing Platform"/>
            <person name="Ma L.-J."/>
            <person name="Dead R."/>
            <person name="Young S.K."/>
            <person name="Zeng Q."/>
            <person name="Gargeya S."/>
            <person name="Fitzgerald M."/>
            <person name="Haas B."/>
            <person name="Abouelleil A."/>
            <person name="Alvarado L."/>
            <person name="Arachchi H.M."/>
            <person name="Berlin A."/>
            <person name="Brown A."/>
            <person name="Chapman S.B."/>
            <person name="Chen Z."/>
            <person name="Dunbar C."/>
            <person name="Freedman E."/>
            <person name="Gearin G."/>
            <person name="Gellesch M."/>
            <person name="Goldberg J."/>
            <person name="Griggs A."/>
            <person name="Gujja S."/>
            <person name="Heiman D."/>
            <person name="Howarth C."/>
            <person name="Larson L."/>
            <person name="Lui A."/>
            <person name="MacDonald P.J.P."/>
            <person name="Mehta T."/>
            <person name="Montmayeur A."/>
            <person name="Murphy C."/>
            <person name="Neiman D."/>
            <person name="Pearson M."/>
            <person name="Priest M."/>
            <person name="Roberts A."/>
            <person name="Saif S."/>
            <person name="Shea T."/>
            <person name="Shenoy N."/>
            <person name="Sisk P."/>
            <person name="Stolte C."/>
            <person name="Sykes S."/>
            <person name="Yandava C."/>
            <person name="Wortman J."/>
            <person name="Nusbaum C."/>
            <person name="Birren B."/>
        </authorList>
    </citation>
    <scope>NUCLEOTIDE SEQUENCE</scope>
    <source>
        <strain evidence="4">R3-111a-1</strain>
    </source>
</reference>
<dbReference type="Pfam" id="PF24883">
    <property type="entry name" value="NPHP3_N"/>
    <property type="match status" value="1"/>
</dbReference>
<dbReference type="Gene3D" id="3.40.50.300">
    <property type="entry name" value="P-loop containing nucleotide triphosphate hydrolases"/>
    <property type="match status" value="1"/>
</dbReference>
<feature type="region of interest" description="Disordered" evidence="2">
    <location>
        <begin position="1106"/>
        <end position="1151"/>
    </location>
</feature>
<accession>J3PEF2</accession>
<dbReference type="HOGENOM" id="CLU_000288_34_1_1"/>